<organism evidence="1 2">
    <name type="scientific">Colletotrichum cuscutae</name>
    <dbReference type="NCBI Taxonomy" id="1209917"/>
    <lineage>
        <taxon>Eukaryota</taxon>
        <taxon>Fungi</taxon>
        <taxon>Dikarya</taxon>
        <taxon>Ascomycota</taxon>
        <taxon>Pezizomycotina</taxon>
        <taxon>Sordariomycetes</taxon>
        <taxon>Hypocreomycetidae</taxon>
        <taxon>Glomerellales</taxon>
        <taxon>Glomerellaceae</taxon>
        <taxon>Colletotrichum</taxon>
        <taxon>Colletotrichum acutatum species complex</taxon>
    </lineage>
</organism>
<proteinExistence type="predicted"/>
<gene>
    <name evidence="1" type="ORF">CCUS01_14022</name>
</gene>
<comment type="caution">
    <text evidence="1">The sequence shown here is derived from an EMBL/GenBank/DDBJ whole genome shotgun (WGS) entry which is preliminary data.</text>
</comment>
<feature type="non-terminal residue" evidence="1">
    <location>
        <position position="1"/>
    </location>
</feature>
<accession>A0AAJ0DM54</accession>
<dbReference type="EMBL" id="MPDP01000029">
    <property type="protein sequence ID" value="KAK1492563.1"/>
    <property type="molecule type" value="Genomic_DNA"/>
</dbReference>
<evidence type="ECO:0000313" key="1">
    <source>
        <dbReference type="EMBL" id="KAK1492563.1"/>
    </source>
</evidence>
<protein>
    <submittedName>
        <fullName evidence="1">Uncharacterized protein</fullName>
    </submittedName>
</protein>
<dbReference type="Proteomes" id="UP001239213">
    <property type="component" value="Unassembled WGS sequence"/>
</dbReference>
<keyword evidence="2" id="KW-1185">Reference proteome</keyword>
<evidence type="ECO:0000313" key="2">
    <source>
        <dbReference type="Proteomes" id="UP001239213"/>
    </source>
</evidence>
<reference evidence="1" key="1">
    <citation type="submission" date="2016-11" db="EMBL/GenBank/DDBJ databases">
        <title>The genome sequence of Colletotrichum cuscutae.</title>
        <authorList>
            <person name="Baroncelli R."/>
        </authorList>
    </citation>
    <scope>NUCLEOTIDE SEQUENCE</scope>
    <source>
        <strain evidence="1">IMI 304802</strain>
    </source>
</reference>
<sequence>RHSETKKGPRTRPFILTLENCSTIGLVREWRKCPSTLQHVLCDVITDIHVLGQGASTDIRVRILIREGGWSLVAISMNKNIVVETAASKRVPIMLEFLLLRGICRAFGRQKLKKRKRRIVEGR</sequence>
<name>A0AAJ0DM54_9PEZI</name>
<dbReference type="AlphaFoldDB" id="A0AAJ0DM54"/>